<keyword evidence="1" id="KW-0443">Lipid metabolism</keyword>
<protein>
    <submittedName>
        <fullName evidence="4">Patatin-like protein</fullName>
    </submittedName>
</protein>
<evidence type="ECO:0000313" key="3">
    <source>
        <dbReference type="EMBL" id="EQD26537.1"/>
    </source>
</evidence>
<evidence type="ECO:0000313" key="4">
    <source>
        <dbReference type="EMBL" id="EQD73857.1"/>
    </source>
</evidence>
<name>T1BVG5_9ZZZZ</name>
<evidence type="ECO:0000256" key="1">
    <source>
        <dbReference type="ARBA" id="ARBA00023098"/>
    </source>
</evidence>
<sequence length="95" mass="10595">MAVAPRGYLTLKILERVEGYLNMLTGVVLPLGARFNLICGTSTGWIIALALALGRPVSEISALYEAHLPRIFGSAMRRFEWIGNFRPVRRHVKIS</sequence>
<dbReference type="EMBL" id="AUZX01003454">
    <property type="protein sequence ID" value="EQD73857.1"/>
    <property type="molecule type" value="Genomic_DNA"/>
</dbReference>
<dbReference type="SUPFAM" id="SSF52151">
    <property type="entry name" value="FabD/lysophospholipase-like"/>
    <property type="match status" value="1"/>
</dbReference>
<accession>T1BVG5</accession>
<dbReference type="Pfam" id="PF01734">
    <property type="entry name" value="Patatin"/>
    <property type="match status" value="1"/>
</dbReference>
<dbReference type="GO" id="GO:0006629">
    <property type="term" value="P:lipid metabolic process"/>
    <property type="evidence" value="ECO:0007669"/>
    <property type="project" value="UniProtKB-KW"/>
</dbReference>
<dbReference type="InterPro" id="IPR016035">
    <property type="entry name" value="Acyl_Trfase/lysoPLipase"/>
</dbReference>
<evidence type="ECO:0000259" key="2">
    <source>
        <dbReference type="Pfam" id="PF01734"/>
    </source>
</evidence>
<organism evidence="4">
    <name type="scientific">mine drainage metagenome</name>
    <dbReference type="NCBI Taxonomy" id="410659"/>
    <lineage>
        <taxon>unclassified sequences</taxon>
        <taxon>metagenomes</taxon>
        <taxon>ecological metagenomes</taxon>
    </lineage>
</organism>
<gene>
    <name evidence="4" type="ORF">B1A_04742</name>
    <name evidence="3" type="ORF">B2A_15600</name>
</gene>
<dbReference type="InterPro" id="IPR002641">
    <property type="entry name" value="PNPLA_dom"/>
</dbReference>
<dbReference type="AlphaFoldDB" id="T1BVG5"/>
<proteinExistence type="predicted"/>
<comment type="caution">
    <text evidence="4">The sequence shown here is derived from an EMBL/GenBank/DDBJ whole genome shotgun (WGS) entry which is preliminary data.</text>
</comment>
<reference evidence="4" key="1">
    <citation type="submission" date="2013-08" db="EMBL/GenBank/DDBJ databases">
        <authorList>
            <person name="Mendez C."/>
            <person name="Richter M."/>
            <person name="Ferrer M."/>
            <person name="Sanchez J."/>
        </authorList>
    </citation>
    <scope>NUCLEOTIDE SEQUENCE</scope>
</reference>
<dbReference type="EMBL" id="AUZZ01011354">
    <property type="protein sequence ID" value="EQD26537.1"/>
    <property type="molecule type" value="Genomic_DNA"/>
</dbReference>
<reference evidence="4" key="2">
    <citation type="journal article" date="2014" name="ISME J.">
        <title>Microbial stratification in low pH oxic and suboxic macroscopic growths along an acid mine drainage.</title>
        <authorList>
            <person name="Mendez-Garcia C."/>
            <person name="Mesa V."/>
            <person name="Sprenger R.R."/>
            <person name="Richter M."/>
            <person name="Diez M.S."/>
            <person name="Solano J."/>
            <person name="Bargiela R."/>
            <person name="Golyshina O.V."/>
            <person name="Manteca A."/>
            <person name="Ramos J.L."/>
            <person name="Gallego J.R."/>
            <person name="Llorente I."/>
            <person name="Martins Dos Santos V.A."/>
            <person name="Jensen O.N."/>
            <person name="Pelaez A.I."/>
            <person name="Sanchez J."/>
            <person name="Ferrer M."/>
        </authorList>
    </citation>
    <scope>NUCLEOTIDE SEQUENCE</scope>
</reference>
<feature type="domain" description="PNPLA" evidence="2">
    <location>
        <begin position="6"/>
        <end position="76"/>
    </location>
</feature>
<dbReference type="Gene3D" id="3.40.1090.10">
    <property type="entry name" value="Cytosolic phospholipase A2 catalytic domain"/>
    <property type="match status" value="1"/>
</dbReference>